<keyword evidence="4" id="KW-0540">Nuclease</keyword>
<gene>
    <name evidence="9" type="ORF">U9M48_008814</name>
</gene>
<keyword evidence="1" id="KW-0645">Protease</keyword>
<evidence type="ECO:0000256" key="6">
    <source>
        <dbReference type="ARBA" id="ARBA00022801"/>
    </source>
</evidence>
<organism evidence="9 10">
    <name type="scientific">Paspalum notatum var. saurae</name>
    <dbReference type="NCBI Taxonomy" id="547442"/>
    <lineage>
        <taxon>Eukaryota</taxon>
        <taxon>Viridiplantae</taxon>
        <taxon>Streptophyta</taxon>
        <taxon>Embryophyta</taxon>
        <taxon>Tracheophyta</taxon>
        <taxon>Spermatophyta</taxon>
        <taxon>Magnoliopsida</taxon>
        <taxon>Liliopsida</taxon>
        <taxon>Poales</taxon>
        <taxon>Poaceae</taxon>
        <taxon>PACMAD clade</taxon>
        <taxon>Panicoideae</taxon>
        <taxon>Andropogonodae</taxon>
        <taxon>Paspaleae</taxon>
        <taxon>Paspalinae</taxon>
        <taxon>Paspalum</taxon>
    </lineage>
</organism>
<evidence type="ECO:0000313" key="9">
    <source>
        <dbReference type="EMBL" id="WVZ58548.1"/>
    </source>
</evidence>
<keyword evidence="5" id="KW-0255">Endonuclease</keyword>
<dbReference type="Proteomes" id="UP001341281">
    <property type="component" value="Chromosome 02"/>
</dbReference>
<keyword evidence="2" id="KW-0808">Transferase</keyword>
<evidence type="ECO:0000256" key="3">
    <source>
        <dbReference type="ARBA" id="ARBA00022695"/>
    </source>
</evidence>
<evidence type="ECO:0000256" key="4">
    <source>
        <dbReference type="ARBA" id="ARBA00022722"/>
    </source>
</evidence>
<dbReference type="GO" id="GO:0004519">
    <property type="term" value="F:endonuclease activity"/>
    <property type="evidence" value="ECO:0007669"/>
    <property type="project" value="UniProtKB-KW"/>
</dbReference>
<dbReference type="EMBL" id="CP144746">
    <property type="protein sequence ID" value="WVZ58548.1"/>
    <property type="molecule type" value="Genomic_DNA"/>
</dbReference>
<dbReference type="InterPro" id="IPR053134">
    <property type="entry name" value="RNA-dir_DNA_polymerase"/>
</dbReference>
<dbReference type="InterPro" id="IPR000477">
    <property type="entry name" value="RT_dom"/>
</dbReference>
<dbReference type="Pfam" id="PF00078">
    <property type="entry name" value="RVT_1"/>
    <property type="match status" value="1"/>
</dbReference>
<dbReference type="SUPFAM" id="SSF56672">
    <property type="entry name" value="DNA/RNA polymerases"/>
    <property type="match status" value="1"/>
</dbReference>
<keyword evidence="3" id="KW-0548">Nucleotidyltransferase</keyword>
<dbReference type="GO" id="GO:0006508">
    <property type="term" value="P:proteolysis"/>
    <property type="evidence" value="ECO:0007669"/>
    <property type="project" value="UniProtKB-KW"/>
</dbReference>
<dbReference type="PANTHER" id="PTHR24559:SF444">
    <property type="entry name" value="REVERSE TRANSCRIPTASE DOMAIN-CONTAINING PROTEIN"/>
    <property type="match status" value="1"/>
</dbReference>
<dbReference type="PROSITE" id="PS50878">
    <property type="entry name" value="RT_POL"/>
    <property type="match status" value="1"/>
</dbReference>
<protein>
    <recommendedName>
        <fullName evidence="8">Reverse transcriptase domain-containing protein</fullName>
    </recommendedName>
</protein>
<evidence type="ECO:0000256" key="1">
    <source>
        <dbReference type="ARBA" id="ARBA00022670"/>
    </source>
</evidence>
<dbReference type="GO" id="GO:0003964">
    <property type="term" value="F:RNA-directed DNA polymerase activity"/>
    <property type="evidence" value="ECO:0007669"/>
    <property type="project" value="UniProtKB-KW"/>
</dbReference>
<evidence type="ECO:0000256" key="5">
    <source>
        <dbReference type="ARBA" id="ARBA00022759"/>
    </source>
</evidence>
<dbReference type="FunFam" id="3.10.10.10:FF:000007">
    <property type="entry name" value="Retrovirus-related Pol polyprotein from transposon 17.6-like Protein"/>
    <property type="match status" value="1"/>
</dbReference>
<proteinExistence type="predicted"/>
<dbReference type="GO" id="GO:0008233">
    <property type="term" value="F:peptidase activity"/>
    <property type="evidence" value="ECO:0007669"/>
    <property type="project" value="UniProtKB-KW"/>
</dbReference>
<dbReference type="CDD" id="cd01647">
    <property type="entry name" value="RT_LTR"/>
    <property type="match status" value="1"/>
</dbReference>
<keyword evidence="7" id="KW-0695">RNA-directed DNA polymerase</keyword>
<dbReference type="PANTHER" id="PTHR24559">
    <property type="entry name" value="TRANSPOSON TY3-I GAG-POL POLYPROTEIN"/>
    <property type="match status" value="1"/>
</dbReference>
<evidence type="ECO:0000256" key="2">
    <source>
        <dbReference type="ARBA" id="ARBA00022679"/>
    </source>
</evidence>
<keyword evidence="10" id="KW-1185">Reference proteome</keyword>
<evidence type="ECO:0000259" key="8">
    <source>
        <dbReference type="PROSITE" id="PS50878"/>
    </source>
</evidence>
<dbReference type="InterPro" id="IPR043502">
    <property type="entry name" value="DNA/RNA_pol_sf"/>
</dbReference>
<keyword evidence="6" id="KW-0378">Hydrolase</keyword>
<feature type="domain" description="Reverse transcriptase" evidence="8">
    <location>
        <begin position="20"/>
        <end position="199"/>
    </location>
</feature>
<dbReference type="Gene3D" id="3.30.70.270">
    <property type="match status" value="2"/>
</dbReference>
<accession>A0AAQ3SPS0</accession>
<dbReference type="Gene3D" id="3.10.10.10">
    <property type="entry name" value="HIV Type 1 Reverse Transcriptase, subunit A, domain 1"/>
    <property type="match status" value="1"/>
</dbReference>
<evidence type="ECO:0000256" key="7">
    <source>
        <dbReference type="ARBA" id="ARBA00022918"/>
    </source>
</evidence>
<reference evidence="9 10" key="1">
    <citation type="submission" date="2024-02" db="EMBL/GenBank/DDBJ databases">
        <title>High-quality chromosome-scale genome assembly of Pensacola bahiagrass (Paspalum notatum Flugge var. saurae).</title>
        <authorList>
            <person name="Vega J.M."/>
            <person name="Podio M."/>
            <person name="Orjuela J."/>
            <person name="Siena L.A."/>
            <person name="Pessino S.C."/>
            <person name="Combes M.C."/>
            <person name="Mariac C."/>
            <person name="Albertini E."/>
            <person name="Pupilli F."/>
            <person name="Ortiz J.P.A."/>
            <person name="Leblanc O."/>
        </authorList>
    </citation>
    <scope>NUCLEOTIDE SEQUENCE [LARGE SCALE GENOMIC DNA]</scope>
    <source>
        <strain evidence="9">R1</strain>
        <tissue evidence="9">Leaf</tissue>
    </source>
</reference>
<evidence type="ECO:0000313" key="10">
    <source>
        <dbReference type="Proteomes" id="UP001341281"/>
    </source>
</evidence>
<dbReference type="InterPro" id="IPR043128">
    <property type="entry name" value="Rev_trsase/Diguanyl_cyclase"/>
</dbReference>
<sequence length="247" mass="28549">MLKYSPHQKYEIEKQIAEMLKSGVIAHSSSPFASPVLLVKKKDNAWRFCIDYRHLNAITVKNKHPLPIVDELLDELSGAAWFTKLDFRSGYHQIQMADEDTFKTAFRTHSGLYEFKVMPFGLTNAPAIFQSIMNQIFAPMLRNSVLVFMDDVLIYSKTLDPHVQHLEQVFQIVQSHQFYIKLSKCAFAKQQLEYLGHIVSAQGVATEPSKIQAVKNWPRPINLKELRGFLGLTGYYRRFINNYDFSK</sequence>
<name>A0AAQ3SPS0_PASNO</name>
<dbReference type="AlphaFoldDB" id="A0AAQ3SPS0"/>